<evidence type="ECO:0000313" key="1">
    <source>
        <dbReference type="EMBL" id="PIO71042.1"/>
    </source>
</evidence>
<sequence>MLAADTQRAQQIPMEVQELSGEPLVEYLKKNQKLFEVQQNPTRKYEEMVMDLEFIPRDQNHNAAVLDESDNGDDIPESFDSRIKWSHCPSLFNIRDQSICRK</sequence>
<protein>
    <submittedName>
        <fullName evidence="1">Uncharacterized protein</fullName>
    </submittedName>
</protein>
<dbReference type="InterPro" id="IPR038765">
    <property type="entry name" value="Papain-like_cys_pep_sf"/>
</dbReference>
<dbReference type="AlphaFoldDB" id="A0A2G9UMT8"/>
<organism evidence="1 2">
    <name type="scientific">Teladorsagia circumcincta</name>
    <name type="common">Brown stomach worm</name>
    <name type="synonym">Ostertagia circumcincta</name>
    <dbReference type="NCBI Taxonomy" id="45464"/>
    <lineage>
        <taxon>Eukaryota</taxon>
        <taxon>Metazoa</taxon>
        <taxon>Ecdysozoa</taxon>
        <taxon>Nematoda</taxon>
        <taxon>Chromadorea</taxon>
        <taxon>Rhabditida</taxon>
        <taxon>Rhabditina</taxon>
        <taxon>Rhabditomorpha</taxon>
        <taxon>Strongyloidea</taxon>
        <taxon>Trichostrongylidae</taxon>
        <taxon>Teladorsagia</taxon>
    </lineage>
</organism>
<dbReference type="Gene3D" id="3.90.70.10">
    <property type="entry name" value="Cysteine proteinases"/>
    <property type="match status" value="1"/>
</dbReference>
<proteinExistence type="predicted"/>
<accession>A0A2G9UMT8</accession>
<dbReference type="SUPFAM" id="SSF54001">
    <property type="entry name" value="Cysteine proteinases"/>
    <property type="match status" value="1"/>
</dbReference>
<dbReference type="OrthoDB" id="5850821at2759"/>
<dbReference type="Proteomes" id="UP000230423">
    <property type="component" value="Unassembled WGS sequence"/>
</dbReference>
<keyword evidence="2" id="KW-1185">Reference proteome</keyword>
<evidence type="ECO:0000313" key="2">
    <source>
        <dbReference type="Proteomes" id="UP000230423"/>
    </source>
</evidence>
<dbReference type="EMBL" id="KZ346078">
    <property type="protein sequence ID" value="PIO71042.1"/>
    <property type="molecule type" value="Genomic_DNA"/>
</dbReference>
<reference evidence="1 2" key="1">
    <citation type="submission" date="2015-09" db="EMBL/GenBank/DDBJ databases">
        <title>Draft genome of the parasitic nematode Teladorsagia circumcincta isolate WARC Sus (inbred).</title>
        <authorList>
            <person name="Mitreva M."/>
        </authorList>
    </citation>
    <scope>NUCLEOTIDE SEQUENCE [LARGE SCALE GENOMIC DNA]</scope>
    <source>
        <strain evidence="1 2">S</strain>
    </source>
</reference>
<name>A0A2G9UMT8_TELCI</name>
<gene>
    <name evidence="1" type="ORF">TELCIR_07076</name>
</gene>